<reference evidence="3" key="1">
    <citation type="submission" date="2023-02" db="EMBL/GenBank/DDBJ databases">
        <title>Detection, antimicrobial susceptibility and genomic characterization of NDM-producing species of Morganellaceae, Yersiniaceae, and Enterobacteriaceae other than Klebsiella.</title>
        <authorList>
            <person name="Camargo C.H."/>
            <person name="Sacchi C.T."/>
            <person name="Campos K.R."/>
        </authorList>
    </citation>
    <scope>NUCLEOTIDE SEQUENCE</scope>
    <source>
        <strain evidence="3">1189_21</strain>
    </source>
</reference>
<keyword evidence="2" id="KW-0732">Signal</keyword>
<feature type="chain" id="PRO_5041921143" description="Lipoprotein" evidence="2">
    <location>
        <begin position="24"/>
        <end position="340"/>
    </location>
</feature>
<sequence>MLRPILHTLIITGSLSLSAFSYADGPTLSLSVSQSGGSAQNDDGSPDATRPAESQSRILPIWGDEARARGYDLPEPFGVGYNYMNLRQDIVVDKIGFIMPTQPDLGGLLTIDGINIDAGHTREKSETHMLKLDSWVFPFMNVYGLYGKTKGKSHTTLAGGSVDIRDFLGNPHHLDLNSVIKGKPFDLDFEGKTYGAGVTFAGAYEQFFGTVDVNYTKTNLDILDGDIKALVVSPRVGYEFVFSPLIAGQGNTKLQVWTGAMYQDITQRFKGDISGLNLSLPGGMENMIPGDMKFDVEQHLAHKWSNLVGARLEVTRNFNIISEVGFNNRNSFFISGEFRF</sequence>
<evidence type="ECO:0008006" key="5">
    <source>
        <dbReference type="Google" id="ProtNLM"/>
    </source>
</evidence>
<protein>
    <recommendedName>
        <fullName evidence="5">Lipoprotein</fullName>
    </recommendedName>
</protein>
<evidence type="ECO:0000313" key="4">
    <source>
        <dbReference type="Proteomes" id="UP001182247"/>
    </source>
</evidence>
<proteinExistence type="predicted"/>
<dbReference type="Proteomes" id="UP001182247">
    <property type="component" value="Unassembled WGS sequence"/>
</dbReference>
<gene>
    <name evidence="3" type="ORF">OSC06_15605</name>
</gene>
<feature type="signal peptide" evidence="2">
    <location>
        <begin position="1"/>
        <end position="23"/>
    </location>
</feature>
<dbReference type="EMBL" id="JAPKIY010000029">
    <property type="protein sequence ID" value="MDS0899392.1"/>
    <property type="molecule type" value="Genomic_DNA"/>
</dbReference>
<organism evidence="3 4">
    <name type="scientific">Morganella morganii</name>
    <name type="common">Proteus morganii</name>
    <dbReference type="NCBI Taxonomy" id="582"/>
    <lineage>
        <taxon>Bacteria</taxon>
        <taxon>Pseudomonadati</taxon>
        <taxon>Pseudomonadota</taxon>
        <taxon>Gammaproteobacteria</taxon>
        <taxon>Enterobacterales</taxon>
        <taxon>Morganellaceae</taxon>
        <taxon>Morganella</taxon>
    </lineage>
</organism>
<dbReference type="RefSeq" id="WP_004239058.1">
    <property type="nucleotide sequence ID" value="NZ_BGLW01000027.1"/>
</dbReference>
<evidence type="ECO:0000256" key="2">
    <source>
        <dbReference type="SAM" id="SignalP"/>
    </source>
</evidence>
<feature type="region of interest" description="Disordered" evidence="1">
    <location>
        <begin position="31"/>
        <end position="56"/>
    </location>
</feature>
<accession>A0AAE4FFK4</accession>
<evidence type="ECO:0000256" key="1">
    <source>
        <dbReference type="SAM" id="MobiDB-lite"/>
    </source>
</evidence>
<feature type="compositionally biased region" description="Polar residues" evidence="1">
    <location>
        <begin position="31"/>
        <end position="43"/>
    </location>
</feature>
<comment type="caution">
    <text evidence="3">The sequence shown here is derived from an EMBL/GenBank/DDBJ whole genome shotgun (WGS) entry which is preliminary data.</text>
</comment>
<evidence type="ECO:0000313" key="3">
    <source>
        <dbReference type="EMBL" id="MDS0899392.1"/>
    </source>
</evidence>
<dbReference type="AlphaFoldDB" id="A0AAE4FFK4"/>
<name>A0AAE4FFK4_MORMO</name>